<comment type="caution">
    <text evidence="1">The sequence shown here is derived from an EMBL/GenBank/DDBJ whole genome shotgun (WGS) entry which is preliminary data.</text>
</comment>
<dbReference type="AlphaFoldDB" id="A0A512NCM0"/>
<evidence type="ECO:0000313" key="2">
    <source>
        <dbReference type="Proteomes" id="UP000321058"/>
    </source>
</evidence>
<evidence type="ECO:0000313" key="1">
    <source>
        <dbReference type="EMBL" id="GEP56685.1"/>
    </source>
</evidence>
<protein>
    <submittedName>
        <fullName evidence="1">Uncharacterized protein</fullName>
    </submittedName>
</protein>
<name>A0A512NCM0_9HYPH</name>
<accession>A0A512NCM0</accession>
<dbReference type="EMBL" id="BKAJ01000069">
    <property type="protein sequence ID" value="GEP56685.1"/>
    <property type="molecule type" value="Genomic_DNA"/>
</dbReference>
<organism evidence="1 2">
    <name type="scientific">Reyranella soli</name>
    <dbReference type="NCBI Taxonomy" id="1230389"/>
    <lineage>
        <taxon>Bacteria</taxon>
        <taxon>Pseudomonadati</taxon>
        <taxon>Pseudomonadota</taxon>
        <taxon>Alphaproteobacteria</taxon>
        <taxon>Hyphomicrobiales</taxon>
        <taxon>Reyranellaceae</taxon>
        <taxon>Reyranella</taxon>
    </lineage>
</organism>
<keyword evidence="2" id="KW-1185">Reference proteome</keyword>
<sequence>MQALFFAQLAAADKGLRAHAVAGQKGWLAVKLEGLAAAIFYIRMLLNAVPALWRQRNQYRVRGRGARSDAGRWIGRTTRT</sequence>
<gene>
    <name evidence="1" type="ORF">RSO01_38510</name>
</gene>
<reference evidence="1 2" key="1">
    <citation type="submission" date="2019-07" db="EMBL/GenBank/DDBJ databases">
        <title>Whole genome shotgun sequence of Reyranella soli NBRC 108950.</title>
        <authorList>
            <person name="Hosoyama A."/>
            <person name="Uohara A."/>
            <person name="Ohji S."/>
            <person name="Ichikawa N."/>
        </authorList>
    </citation>
    <scope>NUCLEOTIDE SEQUENCE [LARGE SCALE GENOMIC DNA]</scope>
    <source>
        <strain evidence="1 2">NBRC 108950</strain>
    </source>
</reference>
<dbReference type="Proteomes" id="UP000321058">
    <property type="component" value="Unassembled WGS sequence"/>
</dbReference>
<proteinExistence type="predicted"/>